<name>A0A366HNA1_9BACT</name>
<accession>A0A366HNA1</accession>
<sequence length="560" mass="62034">MEPSITHTTAIATIARLTNPEKLSRLRASRAANGRMNRCMYWLHMVETIGGDVPAIVDQALAARPERPGERRLTKHSLLRNYKRMRMHGAFTPENLTRLQQGHAAVASRWKYQGQTLEVDHVIPVRLAPELSAKIANLAYLPRLANRRKADRVARAAVTLLRFYHKQDIVSKETLEHAQILQAGGKATRLAPMPLPTAGVSVRSGAPIPAGDKAYAAPSIGAQAIDPRRLIVGMSSIVESLQDWEPRADAAISTAESTLNRTAEHIDRGRHRLVVAQSRHRDDEVTIGRLEADLSSWKTRVVHSLELVNQCLADAQKARSRADAAVTLWSNELEEARTWLATAREREEHARDEVDRAERALSEAESELSHAEAELSSARSETVCVGTDKDGRGIYRAVDTGPYEEAVRQAWRQVQNCRDWLSRAEHELSVAIADREAAQERVRVCERALELAQGAAQSASAAWDTTLDAQARIQRAEEDHQHASYLASTARQELAGQHTAVSAMGSFIRAADTRQAEAAEACREAHRHHSVSRQKSTQGGLEIQWRSEQLKAFDAPISGL</sequence>
<reference evidence="2 3" key="1">
    <citation type="submission" date="2018-06" db="EMBL/GenBank/DDBJ databases">
        <title>Genomic Encyclopedia of Type Strains, Phase IV (KMG-IV): sequencing the most valuable type-strain genomes for metagenomic binning, comparative biology and taxonomic classification.</title>
        <authorList>
            <person name="Goeker M."/>
        </authorList>
    </citation>
    <scope>NUCLEOTIDE SEQUENCE [LARGE SCALE GENOMIC DNA]</scope>
    <source>
        <strain evidence="2 3">DSM 25532</strain>
    </source>
</reference>
<feature type="region of interest" description="Disordered" evidence="1">
    <location>
        <begin position="344"/>
        <end position="375"/>
    </location>
</feature>
<dbReference type="EMBL" id="QNRR01000004">
    <property type="protein sequence ID" value="RBP44256.1"/>
    <property type="molecule type" value="Genomic_DNA"/>
</dbReference>
<evidence type="ECO:0008006" key="4">
    <source>
        <dbReference type="Google" id="ProtNLM"/>
    </source>
</evidence>
<gene>
    <name evidence="2" type="ORF">DES53_10475</name>
</gene>
<evidence type="ECO:0000256" key="1">
    <source>
        <dbReference type="SAM" id="MobiDB-lite"/>
    </source>
</evidence>
<dbReference type="RefSeq" id="WP_113958680.1">
    <property type="nucleotide sequence ID" value="NZ_QNRR01000004.1"/>
</dbReference>
<keyword evidence="3" id="KW-1185">Reference proteome</keyword>
<evidence type="ECO:0000313" key="2">
    <source>
        <dbReference type="EMBL" id="RBP44256.1"/>
    </source>
</evidence>
<comment type="caution">
    <text evidence="2">The sequence shown here is derived from an EMBL/GenBank/DDBJ whole genome shotgun (WGS) entry which is preliminary data.</text>
</comment>
<protein>
    <recommendedName>
        <fullName evidence="4">HNH endonuclease</fullName>
    </recommendedName>
</protein>
<dbReference type="AlphaFoldDB" id="A0A366HNA1"/>
<feature type="compositionally biased region" description="Basic and acidic residues" evidence="1">
    <location>
        <begin position="344"/>
        <end position="373"/>
    </location>
</feature>
<proteinExistence type="predicted"/>
<dbReference type="OrthoDB" id="5292295at2"/>
<organism evidence="2 3">
    <name type="scientific">Roseimicrobium gellanilyticum</name>
    <dbReference type="NCBI Taxonomy" id="748857"/>
    <lineage>
        <taxon>Bacteria</taxon>
        <taxon>Pseudomonadati</taxon>
        <taxon>Verrucomicrobiota</taxon>
        <taxon>Verrucomicrobiia</taxon>
        <taxon>Verrucomicrobiales</taxon>
        <taxon>Verrucomicrobiaceae</taxon>
        <taxon>Roseimicrobium</taxon>
    </lineage>
</organism>
<evidence type="ECO:0000313" key="3">
    <source>
        <dbReference type="Proteomes" id="UP000253426"/>
    </source>
</evidence>
<dbReference type="Proteomes" id="UP000253426">
    <property type="component" value="Unassembled WGS sequence"/>
</dbReference>